<proteinExistence type="predicted"/>
<dbReference type="AlphaFoldDB" id="A0A8H5PNK4"/>
<feature type="compositionally biased region" description="Basic and acidic residues" evidence="1">
    <location>
        <begin position="165"/>
        <end position="174"/>
    </location>
</feature>
<evidence type="ECO:0000313" key="3">
    <source>
        <dbReference type="Proteomes" id="UP000544095"/>
    </source>
</evidence>
<dbReference type="EMBL" id="JAAOAR010000103">
    <property type="protein sequence ID" value="KAF5600415.1"/>
    <property type="molecule type" value="Genomic_DNA"/>
</dbReference>
<feature type="compositionally biased region" description="Acidic residues" evidence="1">
    <location>
        <begin position="178"/>
        <end position="192"/>
    </location>
</feature>
<gene>
    <name evidence="2" type="ORF">FPANT_2430</name>
</gene>
<feature type="region of interest" description="Disordered" evidence="1">
    <location>
        <begin position="129"/>
        <end position="192"/>
    </location>
</feature>
<feature type="compositionally biased region" description="Acidic residues" evidence="1">
    <location>
        <begin position="150"/>
        <end position="164"/>
    </location>
</feature>
<dbReference type="Proteomes" id="UP000544095">
    <property type="component" value="Unassembled WGS sequence"/>
</dbReference>
<comment type="caution">
    <text evidence="2">The sequence shown here is derived from an EMBL/GenBank/DDBJ whole genome shotgun (WGS) entry which is preliminary data.</text>
</comment>
<name>A0A8H5PNK4_9HYPO</name>
<evidence type="ECO:0000256" key="1">
    <source>
        <dbReference type="SAM" id="MobiDB-lite"/>
    </source>
</evidence>
<reference evidence="2 3" key="1">
    <citation type="submission" date="2020-05" db="EMBL/GenBank/DDBJ databases">
        <title>Identification and distribution of gene clusters putatively required for synthesis of sphingolipid metabolism inhibitors in phylogenetically diverse species of the filamentous fungus Fusarium.</title>
        <authorList>
            <person name="Kim H.-S."/>
            <person name="Busman M."/>
            <person name="Brown D.W."/>
            <person name="Divon H."/>
            <person name="Uhlig S."/>
            <person name="Proctor R.H."/>
        </authorList>
    </citation>
    <scope>NUCLEOTIDE SEQUENCE [LARGE SCALE GENOMIC DNA]</scope>
    <source>
        <strain evidence="2 3">NRRL 25211</strain>
    </source>
</reference>
<protein>
    <submittedName>
        <fullName evidence="2">Uncharacterized protein</fullName>
    </submittedName>
</protein>
<accession>A0A8H5PNK4</accession>
<organism evidence="2 3">
    <name type="scientific">Fusarium pseudoanthophilum</name>
    <dbReference type="NCBI Taxonomy" id="48495"/>
    <lineage>
        <taxon>Eukaryota</taxon>
        <taxon>Fungi</taxon>
        <taxon>Dikarya</taxon>
        <taxon>Ascomycota</taxon>
        <taxon>Pezizomycotina</taxon>
        <taxon>Sordariomycetes</taxon>
        <taxon>Hypocreomycetidae</taxon>
        <taxon>Hypocreales</taxon>
        <taxon>Nectriaceae</taxon>
        <taxon>Fusarium</taxon>
        <taxon>Fusarium fujikuroi species complex</taxon>
    </lineage>
</organism>
<sequence length="192" mass="21613">MAAPGRGFPNEDLQQLKSHLLELQLAYIEASRRRPQRKVKKSLKTNPAPFSDTKEAIMEKVESDLDAIASSIFIQQEDSNLRLPASKVSTDLYNKLKEISDSDRVCTQEDIDQVDSLLKRFIRQLDPNHPFVAEPQESSLKGVDSLGITEDADGDLGTEDDEVRDPDYRDKTLGESEAPIEDREEGEIISIR</sequence>
<keyword evidence="3" id="KW-1185">Reference proteome</keyword>
<evidence type="ECO:0000313" key="2">
    <source>
        <dbReference type="EMBL" id="KAF5600415.1"/>
    </source>
</evidence>